<organism evidence="1 2">
    <name type="scientific">Gordonia phage Daredevil</name>
    <dbReference type="NCBI Taxonomy" id="2283286"/>
    <lineage>
        <taxon>Viruses</taxon>
        <taxon>Duplodnaviria</taxon>
        <taxon>Heunggongvirae</taxon>
        <taxon>Uroviricota</taxon>
        <taxon>Caudoviricetes</taxon>
        <taxon>Daredevilvirus</taxon>
        <taxon>Daredevilvirus daredevil</taxon>
    </lineage>
</organism>
<evidence type="ECO:0000313" key="2">
    <source>
        <dbReference type="Proteomes" id="UP000257597"/>
    </source>
</evidence>
<dbReference type="RefSeq" id="YP_009807259.1">
    <property type="nucleotide sequence ID" value="NC_048021.1"/>
</dbReference>
<dbReference type="GeneID" id="54998134"/>
<dbReference type="KEGG" id="vg:54998134"/>
<name>A0A345MJ00_9CAUD</name>
<accession>A0A345MJ00</accession>
<gene>
    <name evidence="1" type="primary">145</name>
    <name evidence="1" type="ORF">SEA_DAREDEVIL_145</name>
</gene>
<dbReference type="Proteomes" id="UP000257597">
    <property type="component" value="Segment"/>
</dbReference>
<dbReference type="EMBL" id="MH590603">
    <property type="protein sequence ID" value="AXH70531.1"/>
    <property type="molecule type" value="Genomic_DNA"/>
</dbReference>
<protein>
    <submittedName>
        <fullName evidence="1">Uncharacterized protein</fullName>
    </submittedName>
</protein>
<evidence type="ECO:0000313" key="1">
    <source>
        <dbReference type="EMBL" id="AXH70531.1"/>
    </source>
</evidence>
<reference evidence="2" key="1">
    <citation type="submission" date="2018-07" db="EMBL/GenBank/DDBJ databases">
        <authorList>
            <person name="Quirk P.G."/>
            <person name="Krulwich T.A."/>
        </authorList>
    </citation>
    <scope>NUCLEOTIDE SEQUENCE [LARGE SCALE GENOMIC DNA]</scope>
</reference>
<keyword evidence="2" id="KW-1185">Reference proteome</keyword>
<sequence length="112" mass="12691">MTDRIIDTKNGEPEFVLEPMPGADHLLDIWPDDALLHFAKQGITETDTRGDGRDNMRRAFRAFRAAENYPSGDTITSKVGDLISDLHHLADLLGMDFESEIDCHYNDEIWEG</sequence>
<proteinExistence type="predicted"/>